<evidence type="ECO:0008006" key="4">
    <source>
        <dbReference type="Google" id="ProtNLM"/>
    </source>
</evidence>
<feature type="transmembrane region" description="Helical" evidence="1">
    <location>
        <begin position="92"/>
        <end position="115"/>
    </location>
</feature>
<name>A0A5Q0H4Q3_SACSY</name>
<reference evidence="3" key="1">
    <citation type="journal article" date="2021" name="Curr. Microbiol.">
        <title>Complete genome of nocamycin-producing strain Saccharothrix syringae NRRL B-16468 reveals the biosynthetic potential for secondary metabolites.</title>
        <authorList>
            <person name="Mo X."/>
            <person name="Yang S."/>
        </authorList>
    </citation>
    <scope>NUCLEOTIDE SEQUENCE [LARGE SCALE GENOMIC DNA]</scope>
    <source>
        <strain evidence="3">ATCC 51364 / DSM 43886 / JCM 6844 / KCTC 9398 / NBRC 14523 / NRRL B-16468 / INA 2240</strain>
    </source>
</reference>
<dbReference type="RefSeq" id="WP_033428993.1">
    <property type="nucleotide sequence ID" value="NZ_CP034550.1"/>
</dbReference>
<evidence type="ECO:0000313" key="2">
    <source>
        <dbReference type="EMBL" id="QFZ20712.1"/>
    </source>
</evidence>
<dbReference type="KEGG" id="ssyi:EKG83_27895"/>
<organism evidence="2 3">
    <name type="scientific">Saccharothrix syringae</name>
    <name type="common">Nocardiopsis syringae</name>
    <dbReference type="NCBI Taxonomy" id="103733"/>
    <lineage>
        <taxon>Bacteria</taxon>
        <taxon>Bacillati</taxon>
        <taxon>Actinomycetota</taxon>
        <taxon>Actinomycetes</taxon>
        <taxon>Pseudonocardiales</taxon>
        <taxon>Pseudonocardiaceae</taxon>
        <taxon>Saccharothrix</taxon>
    </lineage>
</organism>
<evidence type="ECO:0000313" key="3">
    <source>
        <dbReference type="Proteomes" id="UP000325787"/>
    </source>
</evidence>
<feature type="transmembrane region" description="Helical" evidence="1">
    <location>
        <begin position="28"/>
        <end position="54"/>
    </location>
</feature>
<dbReference type="OrthoDB" id="5644717at2"/>
<protein>
    <recommendedName>
        <fullName evidence="4">Histidine kinase</fullName>
    </recommendedName>
</protein>
<dbReference type="Proteomes" id="UP000325787">
    <property type="component" value="Chromosome"/>
</dbReference>
<keyword evidence="1" id="KW-1133">Transmembrane helix</keyword>
<sequence>MSATTAAPTTTAAPPVAAPGSRVRQGALAGLAGGVVFGLLMAGMGTLPLVGLLIGVDNALVGFVVHLAISALAGSLFGSLSGRLPDAVVPVYGLSLLYGAAWWVVGALVVMPLWLGVTADPAMSGMVLVVGDAQWVSLFGHVFFGLATGGTLLALRGHAR</sequence>
<proteinExistence type="predicted"/>
<dbReference type="AlphaFoldDB" id="A0A5Q0H4Q3"/>
<evidence type="ECO:0000256" key="1">
    <source>
        <dbReference type="SAM" id="Phobius"/>
    </source>
</evidence>
<keyword evidence="3" id="KW-1185">Reference proteome</keyword>
<accession>A0A5Q0H4Q3</accession>
<keyword evidence="1" id="KW-0472">Membrane</keyword>
<dbReference type="EMBL" id="CP034550">
    <property type="protein sequence ID" value="QFZ20712.1"/>
    <property type="molecule type" value="Genomic_DNA"/>
</dbReference>
<feature type="transmembrane region" description="Helical" evidence="1">
    <location>
        <begin position="135"/>
        <end position="155"/>
    </location>
</feature>
<gene>
    <name evidence="2" type="ORF">EKG83_27895</name>
</gene>
<feature type="transmembrane region" description="Helical" evidence="1">
    <location>
        <begin position="60"/>
        <end position="80"/>
    </location>
</feature>
<keyword evidence="1" id="KW-0812">Transmembrane</keyword>